<organism evidence="1">
    <name type="scientific">Zea mays</name>
    <name type="common">Maize</name>
    <dbReference type="NCBI Taxonomy" id="4577"/>
    <lineage>
        <taxon>Eukaryota</taxon>
        <taxon>Viridiplantae</taxon>
        <taxon>Streptophyta</taxon>
        <taxon>Embryophyta</taxon>
        <taxon>Tracheophyta</taxon>
        <taxon>Spermatophyta</taxon>
        <taxon>Magnoliopsida</taxon>
        <taxon>Liliopsida</taxon>
        <taxon>Poales</taxon>
        <taxon>Poaceae</taxon>
        <taxon>PACMAD clade</taxon>
        <taxon>Panicoideae</taxon>
        <taxon>Andropogonodae</taxon>
        <taxon>Andropogoneae</taxon>
        <taxon>Tripsacinae</taxon>
        <taxon>Zea</taxon>
    </lineage>
</organism>
<sequence length="86" mass="9864">MPFSPRSLVLVGNQDYSQFLYWCYIHSCMYIGLLSMLIKGSILDYLILKYDNSSLCSLHAKELLSLLCLLILLLLTTSSLLRRCVQ</sequence>
<proteinExistence type="predicted"/>
<protein>
    <submittedName>
        <fullName evidence="1">Nucleotidyltransferase</fullName>
    </submittedName>
</protein>
<dbReference type="GO" id="GO:0016740">
    <property type="term" value="F:transferase activity"/>
    <property type="evidence" value="ECO:0007669"/>
    <property type="project" value="UniProtKB-KW"/>
</dbReference>
<evidence type="ECO:0000313" key="1">
    <source>
        <dbReference type="EMBL" id="AQL08844.1"/>
    </source>
</evidence>
<dbReference type="EMBL" id="CM000785">
    <property type="protein sequence ID" value="AQL08844.1"/>
    <property type="molecule type" value="Genomic_DNA"/>
</dbReference>
<keyword evidence="1" id="KW-0808">Transferase</keyword>
<accession>A0A1D6PHL3</accession>
<gene>
    <name evidence="1" type="ORF">ZEAMMB73_Zm00001d048115</name>
</gene>
<name>A0A1D6PHL3_MAIZE</name>
<reference evidence="1" key="1">
    <citation type="submission" date="2015-12" db="EMBL/GenBank/DDBJ databases">
        <title>Update maize B73 reference genome by single molecule sequencing technologies.</title>
        <authorList>
            <consortium name="Maize Genome Sequencing Project"/>
            <person name="Ware D."/>
        </authorList>
    </citation>
    <scope>NUCLEOTIDE SEQUENCE</scope>
    <source>
        <tissue evidence="1">Seedling</tissue>
    </source>
</reference>
<dbReference type="AlphaFoldDB" id="A0A1D6PHL3"/>